<evidence type="ECO:0000259" key="13">
    <source>
        <dbReference type="PROSITE" id="PS50109"/>
    </source>
</evidence>
<dbReference type="AlphaFoldDB" id="A0AAP4BAG2"/>
<dbReference type="InterPro" id="IPR003594">
    <property type="entry name" value="HATPase_dom"/>
</dbReference>
<evidence type="ECO:0000256" key="7">
    <source>
        <dbReference type="ARBA" id="ARBA00022692"/>
    </source>
</evidence>
<dbReference type="EC" id="2.7.13.3" evidence="3"/>
<comment type="subcellular location">
    <subcellularLocation>
        <location evidence="2">Cell membrane</location>
        <topology evidence="2">Multi-pass membrane protein</topology>
    </subcellularLocation>
</comment>
<feature type="transmembrane region" description="Helical" evidence="12">
    <location>
        <begin position="70"/>
        <end position="87"/>
    </location>
</feature>
<keyword evidence="7 12" id="KW-0812">Transmembrane</keyword>
<dbReference type="RefSeq" id="WP_283230559.1">
    <property type="nucleotide sequence ID" value="NZ_JASGBQ010000007.1"/>
</dbReference>
<sequence>MGEGKYREEKALERGFLLLAVLVMGAWVLALWLSFRSERNRILDVLTTLYGRTDAARFSALLDGTAHNRIWLLGLFPMGALLGFYLYGKKWLMRLEKEISRFSFCLEQLTAGKDVALAQWKEGLLSSLSNQVELLYRRNCHMIALVQEEKEKICRFMENMVHQMKTPMTALCLDLDLLEGKLEGQEAALGKIQNCQEQCTRLKDTIDEFLLSSRFSAGKVAVIPAPADIDVMVEGVRKELSSLLEKRKISVSYDSQSRKPLFCDSGWMKTAIANLVKNSVESMRAGGTIHLRHWDEDRWKYLELTDEGGGFSEEAGNRIFERFYTGRADKGGTGLGLSIVKEVVEATHGTICASALEKEGKRIGTRFLMKFRILDGPDAYEG</sequence>
<feature type="transmembrane region" description="Helical" evidence="12">
    <location>
        <begin position="15"/>
        <end position="35"/>
    </location>
</feature>
<evidence type="ECO:0000256" key="5">
    <source>
        <dbReference type="ARBA" id="ARBA00022553"/>
    </source>
</evidence>
<evidence type="ECO:0000256" key="8">
    <source>
        <dbReference type="ARBA" id="ARBA00022777"/>
    </source>
</evidence>
<dbReference type="InterPro" id="IPR050351">
    <property type="entry name" value="BphY/WalK/GraS-like"/>
</dbReference>
<dbReference type="InterPro" id="IPR036890">
    <property type="entry name" value="HATPase_C_sf"/>
</dbReference>
<dbReference type="PROSITE" id="PS50109">
    <property type="entry name" value="HIS_KIN"/>
    <property type="match status" value="1"/>
</dbReference>
<comment type="caution">
    <text evidence="14">The sequence shown here is derived from an EMBL/GenBank/DDBJ whole genome shotgun (WGS) entry which is preliminary data.</text>
</comment>
<accession>A0AAP4BAG2</accession>
<dbReference type="InterPro" id="IPR003661">
    <property type="entry name" value="HisK_dim/P_dom"/>
</dbReference>
<evidence type="ECO:0000313" key="14">
    <source>
        <dbReference type="EMBL" id="MDI9242055.1"/>
    </source>
</evidence>
<dbReference type="PANTHER" id="PTHR45453:SF2">
    <property type="entry name" value="HISTIDINE KINASE"/>
    <property type="match status" value="1"/>
</dbReference>
<dbReference type="GO" id="GO:0004721">
    <property type="term" value="F:phosphoprotein phosphatase activity"/>
    <property type="evidence" value="ECO:0007669"/>
    <property type="project" value="TreeGrafter"/>
</dbReference>
<dbReference type="InterPro" id="IPR004358">
    <property type="entry name" value="Sig_transdc_His_kin-like_C"/>
</dbReference>
<organism evidence="14 15">
    <name type="scientific">Fusibacillus kribbianus</name>
    <dbReference type="NCBI Taxonomy" id="3044208"/>
    <lineage>
        <taxon>Bacteria</taxon>
        <taxon>Bacillati</taxon>
        <taxon>Bacillota</taxon>
        <taxon>Clostridia</taxon>
        <taxon>Lachnospirales</taxon>
        <taxon>Lachnospiraceae</taxon>
        <taxon>Fusibacillus</taxon>
    </lineage>
</organism>
<dbReference type="SUPFAM" id="SSF47384">
    <property type="entry name" value="Homodimeric domain of signal transducing histidine kinase"/>
    <property type="match status" value="1"/>
</dbReference>
<dbReference type="Proteomes" id="UP001300383">
    <property type="component" value="Unassembled WGS sequence"/>
</dbReference>
<evidence type="ECO:0000256" key="11">
    <source>
        <dbReference type="ARBA" id="ARBA00023136"/>
    </source>
</evidence>
<keyword evidence="10" id="KW-0902">Two-component regulatory system</keyword>
<comment type="catalytic activity">
    <reaction evidence="1">
        <text>ATP + protein L-histidine = ADP + protein N-phospho-L-histidine.</text>
        <dbReference type="EC" id="2.7.13.3"/>
    </reaction>
</comment>
<proteinExistence type="predicted"/>
<dbReference type="PANTHER" id="PTHR45453">
    <property type="entry name" value="PHOSPHATE REGULON SENSOR PROTEIN PHOR"/>
    <property type="match status" value="1"/>
</dbReference>
<dbReference type="CDD" id="cd00075">
    <property type="entry name" value="HATPase"/>
    <property type="match status" value="1"/>
</dbReference>
<keyword evidence="8 14" id="KW-0418">Kinase</keyword>
<dbReference type="SMART" id="SM00387">
    <property type="entry name" value="HATPase_c"/>
    <property type="match status" value="1"/>
</dbReference>
<gene>
    <name evidence="14" type="ORF">QJ036_06120</name>
</gene>
<evidence type="ECO:0000256" key="1">
    <source>
        <dbReference type="ARBA" id="ARBA00000085"/>
    </source>
</evidence>
<name>A0AAP4BAG2_9FIRM</name>
<dbReference type="GO" id="GO:0005886">
    <property type="term" value="C:plasma membrane"/>
    <property type="evidence" value="ECO:0007669"/>
    <property type="project" value="UniProtKB-SubCell"/>
</dbReference>
<keyword evidence="6" id="KW-0808">Transferase</keyword>
<evidence type="ECO:0000313" key="15">
    <source>
        <dbReference type="Proteomes" id="UP001300383"/>
    </source>
</evidence>
<dbReference type="GO" id="GO:0000155">
    <property type="term" value="F:phosphorelay sensor kinase activity"/>
    <property type="evidence" value="ECO:0007669"/>
    <property type="project" value="InterPro"/>
</dbReference>
<feature type="domain" description="Histidine kinase" evidence="13">
    <location>
        <begin position="159"/>
        <end position="375"/>
    </location>
</feature>
<dbReference type="EMBL" id="JASGBQ010000007">
    <property type="protein sequence ID" value="MDI9242055.1"/>
    <property type="molecule type" value="Genomic_DNA"/>
</dbReference>
<dbReference type="CDD" id="cd00082">
    <property type="entry name" value="HisKA"/>
    <property type="match status" value="1"/>
</dbReference>
<dbReference type="SMART" id="SM00388">
    <property type="entry name" value="HisKA"/>
    <property type="match status" value="1"/>
</dbReference>
<keyword evidence="9 12" id="KW-1133">Transmembrane helix</keyword>
<evidence type="ECO:0000256" key="3">
    <source>
        <dbReference type="ARBA" id="ARBA00012438"/>
    </source>
</evidence>
<dbReference type="Gene3D" id="1.10.287.130">
    <property type="match status" value="1"/>
</dbReference>
<dbReference type="Pfam" id="PF02518">
    <property type="entry name" value="HATPase_c"/>
    <property type="match status" value="1"/>
</dbReference>
<evidence type="ECO:0000256" key="12">
    <source>
        <dbReference type="SAM" id="Phobius"/>
    </source>
</evidence>
<dbReference type="Pfam" id="PF00512">
    <property type="entry name" value="HisKA"/>
    <property type="match status" value="1"/>
</dbReference>
<evidence type="ECO:0000256" key="4">
    <source>
        <dbReference type="ARBA" id="ARBA00022475"/>
    </source>
</evidence>
<keyword evidence="11 12" id="KW-0472">Membrane</keyword>
<evidence type="ECO:0000256" key="10">
    <source>
        <dbReference type="ARBA" id="ARBA00023012"/>
    </source>
</evidence>
<dbReference type="Gene3D" id="3.30.565.10">
    <property type="entry name" value="Histidine kinase-like ATPase, C-terminal domain"/>
    <property type="match status" value="1"/>
</dbReference>
<dbReference type="PRINTS" id="PR00344">
    <property type="entry name" value="BCTRLSENSOR"/>
</dbReference>
<keyword evidence="5" id="KW-0597">Phosphoprotein</keyword>
<evidence type="ECO:0000256" key="9">
    <source>
        <dbReference type="ARBA" id="ARBA00022989"/>
    </source>
</evidence>
<protein>
    <recommendedName>
        <fullName evidence="3">histidine kinase</fullName>
        <ecNumber evidence="3">2.7.13.3</ecNumber>
    </recommendedName>
</protein>
<reference evidence="14 15" key="1">
    <citation type="submission" date="2023-05" db="EMBL/GenBank/DDBJ databases">
        <title>[ruminococcus] sp. nov., isolated from a pig farm feces dump.</title>
        <authorList>
            <person name="Chang Y.-H."/>
        </authorList>
    </citation>
    <scope>NUCLEOTIDE SEQUENCE [LARGE SCALE GENOMIC DNA]</scope>
    <source>
        <strain evidence="14 15">YH-rum2234</strain>
    </source>
</reference>
<evidence type="ECO:0000256" key="6">
    <source>
        <dbReference type="ARBA" id="ARBA00022679"/>
    </source>
</evidence>
<evidence type="ECO:0000256" key="2">
    <source>
        <dbReference type="ARBA" id="ARBA00004651"/>
    </source>
</evidence>
<keyword evidence="4" id="KW-1003">Cell membrane</keyword>
<dbReference type="InterPro" id="IPR005467">
    <property type="entry name" value="His_kinase_dom"/>
</dbReference>
<keyword evidence="15" id="KW-1185">Reference proteome</keyword>
<dbReference type="GO" id="GO:0016036">
    <property type="term" value="P:cellular response to phosphate starvation"/>
    <property type="evidence" value="ECO:0007669"/>
    <property type="project" value="TreeGrafter"/>
</dbReference>
<dbReference type="InterPro" id="IPR036097">
    <property type="entry name" value="HisK_dim/P_sf"/>
</dbReference>
<dbReference type="SUPFAM" id="SSF55874">
    <property type="entry name" value="ATPase domain of HSP90 chaperone/DNA topoisomerase II/histidine kinase"/>
    <property type="match status" value="1"/>
</dbReference>